<protein>
    <recommendedName>
        <fullName evidence="4">Nickel transport protein</fullName>
    </recommendedName>
</protein>
<evidence type="ECO:0000313" key="3">
    <source>
        <dbReference type="Proteomes" id="UP000006866"/>
    </source>
</evidence>
<dbReference type="PATRIC" id="fig|572479.3.peg.1546"/>
<reference evidence="3" key="1">
    <citation type="submission" date="2010-10" db="EMBL/GenBank/DDBJ databases">
        <title>The complete genome of Halanaerobium praevalens DSM 2228.</title>
        <authorList>
            <consortium name="US DOE Joint Genome Institute (JGI-PGF)"/>
            <person name="Lucas S."/>
            <person name="Copeland A."/>
            <person name="Lapidus A."/>
            <person name="Glavina del Rio T."/>
            <person name="Dalin E."/>
            <person name="Tice H."/>
            <person name="Bruce D."/>
            <person name="Goodwin L."/>
            <person name="Pitluck S."/>
            <person name="Kyrpides N."/>
            <person name="Mavromatis K."/>
            <person name="Ivanova N."/>
            <person name="Ovchinnikova G."/>
            <person name="Chertkov O."/>
            <person name="Detter J.C."/>
            <person name="Han C."/>
            <person name="Larimer F."/>
            <person name="Land M."/>
            <person name="Hauser L."/>
            <person name="Markowitz V."/>
            <person name="Cheng J.-F."/>
            <person name="Hugenholtz P."/>
            <person name="Woyke T."/>
            <person name="Wu D."/>
            <person name="Tindall B."/>
            <person name="Pomrenke H.G."/>
            <person name="Brambilla E."/>
            <person name="Klenk H.-P."/>
            <person name="Eisen J.A."/>
        </authorList>
    </citation>
    <scope>NUCLEOTIDE SEQUENCE [LARGE SCALE GENOMIC DNA]</scope>
    <source>
        <strain evidence="3">ATCC 33744 / DSM 2228 / GSL</strain>
    </source>
</reference>
<sequence>MILEKRFKNLILLVSLLAIIVSFSLPAFAHKVILYAYVEGDKIIAEGGFGDGSPAKNAEITVHNKAGKLLAEGTTDANGVCEIQIPAKTDLELKMNAGMGHQAEYSITESELPALSQEGSATNSDLKAKAQTVNEEQLRKIIAEELDKKLAPIKKSIIQANQDTGPSFTEIIGGIGYIFGLMGVALYFRKGNK</sequence>
<dbReference type="STRING" id="572479.Hprae_1526"/>
<dbReference type="KEGG" id="hpk:Hprae_1526"/>
<organism evidence="2 3">
    <name type="scientific">Halanaerobium praevalens (strain ATCC 33744 / DSM 2228 / GSL)</name>
    <dbReference type="NCBI Taxonomy" id="572479"/>
    <lineage>
        <taxon>Bacteria</taxon>
        <taxon>Bacillati</taxon>
        <taxon>Bacillota</taxon>
        <taxon>Clostridia</taxon>
        <taxon>Halanaerobiales</taxon>
        <taxon>Halanaerobiaceae</taxon>
        <taxon>Halanaerobium</taxon>
    </lineage>
</organism>
<dbReference type="Proteomes" id="UP000006866">
    <property type="component" value="Chromosome"/>
</dbReference>
<dbReference type="RefSeq" id="WP_014553676.1">
    <property type="nucleotide sequence ID" value="NC_017455.1"/>
</dbReference>
<proteinExistence type="predicted"/>
<dbReference type="EMBL" id="CP002175">
    <property type="protein sequence ID" value="ADO77653.1"/>
    <property type="molecule type" value="Genomic_DNA"/>
</dbReference>
<keyword evidence="3" id="KW-1185">Reference proteome</keyword>
<reference evidence="2 3" key="2">
    <citation type="journal article" date="2011" name="Stand. Genomic Sci.">
        <title>Complete genome sequence of the extremely halophilic Halanaerobium praevalens type strain (GSL).</title>
        <authorList>
            <person name="Ivanova N."/>
            <person name="Sikorski J."/>
            <person name="Chertkov O."/>
            <person name="Nolan M."/>
            <person name="Lucas S."/>
            <person name="Hammon N."/>
            <person name="Deshpande S."/>
            <person name="Cheng J.F."/>
            <person name="Tapia R."/>
            <person name="Han C."/>
            <person name="Goodwin L."/>
            <person name="Pitluck S."/>
            <person name="Huntemann M."/>
            <person name="Liolios K."/>
            <person name="Pagani I."/>
            <person name="Mavromatis K."/>
            <person name="Ovchinikova G."/>
            <person name="Pati A."/>
            <person name="Chen A."/>
            <person name="Palaniappan K."/>
            <person name="Land M."/>
            <person name="Hauser L."/>
            <person name="Brambilla E.M."/>
            <person name="Kannan K.P."/>
            <person name="Rohde M."/>
            <person name="Tindall B.J."/>
            <person name="Goker M."/>
            <person name="Detter J.C."/>
            <person name="Woyke T."/>
            <person name="Bristow J."/>
            <person name="Eisen J.A."/>
            <person name="Markowitz V."/>
            <person name="Hugenholtz P."/>
            <person name="Kyrpides N.C."/>
            <person name="Klenk H.P."/>
            <person name="Lapidus A."/>
        </authorList>
    </citation>
    <scope>NUCLEOTIDE SEQUENCE [LARGE SCALE GENOMIC DNA]</scope>
    <source>
        <strain evidence="3">ATCC 33744 / DSM 2228 / GSL</strain>
    </source>
</reference>
<dbReference type="OrthoDB" id="9795418at2"/>
<feature type="transmembrane region" description="Helical" evidence="1">
    <location>
        <begin position="171"/>
        <end position="188"/>
    </location>
</feature>
<accession>E3DP20</accession>
<evidence type="ECO:0008006" key="4">
    <source>
        <dbReference type="Google" id="ProtNLM"/>
    </source>
</evidence>
<evidence type="ECO:0000313" key="2">
    <source>
        <dbReference type="EMBL" id="ADO77653.1"/>
    </source>
</evidence>
<keyword evidence="1" id="KW-0812">Transmembrane</keyword>
<dbReference type="AlphaFoldDB" id="E3DP20"/>
<name>E3DP20_HALPG</name>
<keyword evidence="1" id="KW-0472">Membrane</keyword>
<evidence type="ECO:0000256" key="1">
    <source>
        <dbReference type="SAM" id="Phobius"/>
    </source>
</evidence>
<dbReference type="eggNOG" id="COG2373">
    <property type="taxonomic scope" value="Bacteria"/>
</dbReference>
<keyword evidence="1" id="KW-1133">Transmembrane helix</keyword>
<gene>
    <name evidence="2" type="ordered locus">Hprae_1526</name>
</gene>
<dbReference type="HOGENOM" id="CLU_083845_0_0_9"/>